<organism evidence="1 2">
    <name type="scientific">Lactobacillus crispatus</name>
    <dbReference type="NCBI Taxonomy" id="47770"/>
    <lineage>
        <taxon>Bacteria</taxon>
        <taxon>Bacillati</taxon>
        <taxon>Bacillota</taxon>
        <taxon>Bacilli</taxon>
        <taxon>Lactobacillales</taxon>
        <taxon>Lactobacillaceae</taxon>
        <taxon>Lactobacillus</taxon>
    </lineage>
</organism>
<proteinExistence type="predicted"/>
<sequence length="144" mass="16850">MLAKQPINDLQEAIVNLINTHIKEKDFAYNKDLIFIKFLDKHDQICFTPNPGSHLVDEDYSGEQYWQYNYAFTVKTQHRGDAKNKLFELSEYLQSLNKSKEKLISKEHTWIFDHVEIPSAPAEIMEDLKGTATYNMDVAVFVYE</sequence>
<dbReference type="RefSeq" id="WP_151495280.1">
    <property type="nucleotide sequence ID" value="NZ_JBBOJP010000115.1"/>
</dbReference>
<reference evidence="1 2" key="1">
    <citation type="submission" date="2019-09" db="EMBL/GenBank/DDBJ databases">
        <title>Investigation of probiotic properties of different lactic acid bacteria.</title>
        <authorList>
            <person name="Jaomanjaka F."/>
            <person name="Blanc P."/>
        </authorList>
    </citation>
    <scope>NUCLEOTIDE SEQUENCE [LARGE SCALE GENOMIC DNA]</scope>
    <source>
        <strain evidence="1 2">BIO6272</strain>
    </source>
</reference>
<dbReference type="EMBL" id="WBOB01000013">
    <property type="protein sequence ID" value="KAB1977221.1"/>
    <property type="molecule type" value="Genomic_DNA"/>
</dbReference>
<name>A0A6A1Z777_9LACO</name>
<accession>A0A6A1Z777</accession>
<evidence type="ECO:0000313" key="2">
    <source>
        <dbReference type="Proteomes" id="UP000430323"/>
    </source>
</evidence>
<evidence type="ECO:0000313" key="1">
    <source>
        <dbReference type="EMBL" id="KAB1977221.1"/>
    </source>
</evidence>
<dbReference type="Proteomes" id="UP000430323">
    <property type="component" value="Unassembled WGS sequence"/>
</dbReference>
<protein>
    <submittedName>
        <fullName evidence="1">Phage capsid protein</fullName>
    </submittedName>
</protein>
<comment type="caution">
    <text evidence="1">The sequence shown here is derived from an EMBL/GenBank/DDBJ whole genome shotgun (WGS) entry which is preliminary data.</text>
</comment>
<gene>
    <name evidence="1" type="ORF">F8251_03955</name>
</gene>
<dbReference type="AlphaFoldDB" id="A0A6A1Z777"/>